<evidence type="ECO:0000256" key="2">
    <source>
        <dbReference type="ARBA" id="ARBA00023015"/>
    </source>
</evidence>
<dbReference type="AlphaFoldDB" id="A0A942E110"/>
<dbReference type="GO" id="GO:0003677">
    <property type="term" value="F:DNA binding"/>
    <property type="evidence" value="ECO:0007669"/>
    <property type="project" value="UniProtKB-KW"/>
</dbReference>
<evidence type="ECO:0000256" key="3">
    <source>
        <dbReference type="ARBA" id="ARBA00023125"/>
    </source>
</evidence>
<dbReference type="SUPFAM" id="SSF46785">
    <property type="entry name" value="Winged helix' DNA-binding domain"/>
    <property type="match status" value="1"/>
</dbReference>
<dbReference type="Proteomes" id="UP000680348">
    <property type="component" value="Unassembled WGS sequence"/>
</dbReference>
<feature type="domain" description="HTH lysR-type" evidence="6">
    <location>
        <begin position="1"/>
        <end position="58"/>
    </location>
</feature>
<dbReference type="InterPro" id="IPR036390">
    <property type="entry name" value="WH_DNA-bd_sf"/>
</dbReference>
<evidence type="ECO:0000256" key="1">
    <source>
        <dbReference type="ARBA" id="ARBA00009437"/>
    </source>
</evidence>
<protein>
    <submittedName>
        <fullName evidence="7">LysR family transcriptional regulator</fullName>
    </submittedName>
</protein>
<keyword evidence="5" id="KW-0804">Transcription</keyword>
<evidence type="ECO:0000313" key="7">
    <source>
        <dbReference type="EMBL" id="MBS3651779.1"/>
    </source>
</evidence>
<dbReference type="PROSITE" id="PS50931">
    <property type="entry name" value="HTH_LYSR"/>
    <property type="match status" value="1"/>
</dbReference>
<dbReference type="RefSeq" id="WP_188257339.1">
    <property type="nucleotide sequence ID" value="NZ_JABVCF010000016.1"/>
</dbReference>
<dbReference type="InterPro" id="IPR036388">
    <property type="entry name" value="WH-like_DNA-bd_sf"/>
</dbReference>
<organism evidence="7 8">
    <name type="scientific">Pseudaminobacter soli</name>
    <name type="common">ex Zhang et al. 2022</name>
    <dbReference type="NCBI Taxonomy" id="2831468"/>
    <lineage>
        <taxon>Bacteria</taxon>
        <taxon>Pseudomonadati</taxon>
        <taxon>Pseudomonadota</taxon>
        <taxon>Alphaproteobacteria</taxon>
        <taxon>Hyphomicrobiales</taxon>
        <taxon>Phyllobacteriaceae</taxon>
        <taxon>Pseudaminobacter</taxon>
    </lineage>
</organism>
<dbReference type="SUPFAM" id="SSF53850">
    <property type="entry name" value="Periplasmic binding protein-like II"/>
    <property type="match status" value="1"/>
</dbReference>
<dbReference type="Pfam" id="PF03466">
    <property type="entry name" value="LysR_substrate"/>
    <property type="match status" value="1"/>
</dbReference>
<accession>A0A942E110</accession>
<keyword evidence="4" id="KW-0010">Activator</keyword>
<reference evidence="7" key="1">
    <citation type="submission" date="2021-04" db="EMBL/GenBank/DDBJ databases">
        <title>Pseudaminobacter soli sp. nov., isolated from paddy soil contaminated by heavy metals.</title>
        <authorList>
            <person name="Zhang K."/>
        </authorList>
    </citation>
    <scope>NUCLEOTIDE SEQUENCE</scope>
    <source>
        <strain evidence="7">19-2017</strain>
    </source>
</reference>
<dbReference type="EMBL" id="JAGWCR010000016">
    <property type="protein sequence ID" value="MBS3651779.1"/>
    <property type="molecule type" value="Genomic_DNA"/>
</dbReference>
<evidence type="ECO:0000259" key="6">
    <source>
        <dbReference type="PROSITE" id="PS50931"/>
    </source>
</evidence>
<dbReference type="GO" id="GO:0003700">
    <property type="term" value="F:DNA-binding transcription factor activity"/>
    <property type="evidence" value="ECO:0007669"/>
    <property type="project" value="InterPro"/>
</dbReference>
<dbReference type="Gene3D" id="3.40.190.10">
    <property type="entry name" value="Periplasmic binding protein-like II"/>
    <property type="match status" value="2"/>
</dbReference>
<dbReference type="Gene3D" id="1.10.10.10">
    <property type="entry name" value="Winged helix-like DNA-binding domain superfamily/Winged helix DNA-binding domain"/>
    <property type="match status" value="1"/>
</dbReference>
<dbReference type="PANTHER" id="PTHR30293:SF0">
    <property type="entry name" value="NITROGEN ASSIMILATION REGULATORY PROTEIN NAC"/>
    <property type="match status" value="1"/>
</dbReference>
<dbReference type="InterPro" id="IPR000847">
    <property type="entry name" value="LysR_HTH_N"/>
</dbReference>
<keyword evidence="3" id="KW-0238">DNA-binding</keyword>
<evidence type="ECO:0000256" key="5">
    <source>
        <dbReference type="ARBA" id="ARBA00023163"/>
    </source>
</evidence>
<comment type="similarity">
    <text evidence="1">Belongs to the LysR transcriptional regulatory family.</text>
</comment>
<proteinExistence type="inferred from homology"/>
<comment type="caution">
    <text evidence="7">The sequence shown here is derived from an EMBL/GenBank/DDBJ whole genome shotgun (WGS) entry which is preliminary data.</text>
</comment>
<keyword evidence="8" id="KW-1185">Reference proteome</keyword>
<dbReference type="Pfam" id="PF00126">
    <property type="entry name" value="HTH_1"/>
    <property type="match status" value="1"/>
</dbReference>
<name>A0A942E110_9HYPH</name>
<gene>
    <name evidence="7" type="ORF">KEU06_24485</name>
</gene>
<dbReference type="GO" id="GO:2000142">
    <property type="term" value="P:regulation of DNA-templated transcription initiation"/>
    <property type="evidence" value="ECO:0007669"/>
    <property type="project" value="TreeGrafter"/>
</dbReference>
<sequence length="315" mass="34248">METRQLRYFVAIYEHGTLSGAAETTRIAASALSHHMSNMEAEFGSALFARKPRGMQPTAAGERLYVHAKAILRAMAAAERDIRQAGGEISGEVSVGMAYSAVKAIGVSLAKKVLADYPKLRLSLTESLSGSTLMHLMASEVDLALVYNPPVDPRLKTEAVLEERMVCVGKKEIIGDTGDPIPFRDLLELPIILLRQGVSARAIMDDVGLLKKIEAKAKLQMNSVQAISGSLLAGLGCVIGTKLFMQEHLESGALHFRPIVEPELSRTLYICEMAERPATFALETVRREILELVADAVHIGIWEARLLSGQSDGRN</sequence>
<dbReference type="PANTHER" id="PTHR30293">
    <property type="entry name" value="TRANSCRIPTIONAL REGULATORY PROTEIN NAC-RELATED"/>
    <property type="match status" value="1"/>
</dbReference>
<evidence type="ECO:0000256" key="4">
    <source>
        <dbReference type="ARBA" id="ARBA00023159"/>
    </source>
</evidence>
<dbReference type="InterPro" id="IPR005119">
    <property type="entry name" value="LysR_subst-bd"/>
</dbReference>
<keyword evidence="2" id="KW-0805">Transcription regulation</keyword>
<dbReference type="FunFam" id="1.10.10.10:FF:000001">
    <property type="entry name" value="LysR family transcriptional regulator"/>
    <property type="match status" value="1"/>
</dbReference>
<evidence type="ECO:0000313" key="8">
    <source>
        <dbReference type="Proteomes" id="UP000680348"/>
    </source>
</evidence>